<dbReference type="Gene3D" id="3.40.50.850">
    <property type="entry name" value="Isochorismatase-like"/>
    <property type="match status" value="1"/>
</dbReference>
<dbReference type="SUPFAM" id="SSF52499">
    <property type="entry name" value="Isochorismatase-like hydrolases"/>
    <property type="match status" value="1"/>
</dbReference>
<dbReference type="InterPro" id="IPR000868">
    <property type="entry name" value="Isochorismatase-like_dom"/>
</dbReference>
<dbReference type="Proteomes" id="UP000674938">
    <property type="component" value="Unassembled WGS sequence"/>
</dbReference>
<dbReference type="InterPro" id="IPR036380">
    <property type="entry name" value="Isochorismatase-like_sf"/>
</dbReference>
<comment type="similarity">
    <text evidence="1">Belongs to the isochorismatase family.</text>
</comment>
<dbReference type="Pfam" id="PF00857">
    <property type="entry name" value="Isochorismatase"/>
    <property type="match status" value="1"/>
</dbReference>
<reference evidence="4" key="1">
    <citation type="submission" date="2020-12" db="EMBL/GenBank/DDBJ databases">
        <title>Vagococcus allomyrinae sp. nov. and Enterococcus lavae sp. nov., isolated from the larvae of Allomyrina dichotoma.</title>
        <authorList>
            <person name="Lee S.D."/>
        </authorList>
    </citation>
    <scope>NUCLEOTIDE SEQUENCE</scope>
    <source>
        <strain evidence="4">BWB3-3</strain>
    </source>
</reference>
<evidence type="ECO:0000256" key="2">
    <source>
        <dbReference type="ARBA" id="ARBA00022801"/>
    </source>
</evidence>
<proteinExistence type="inferred from homology"/>
<gene>
    <name evidence="4" type="ORF">I6N95_13830</name>
</gene>
<comment type="caution">
    <text evidence="4">The sequence shown here is derived from an EMBL/GenBank/DDBJ whole genome shotgun (WGS) entry which is preliminary data.</text>
</comment>
<dbReference type="AlphaFoldDB" id="A0A940P6R8"/>
<feature type="domain" description="Isochorismatase-like" evidence="3">
    <location>
        <begin position="39"/>
        <end position="202"/>
    </location>
</feature>
<evidence type="ECO:0000313" key="5">
    <source>
        <dbReference type="Proteomes" id="UP000674938"/>
    </source>
</evidence>
<protein>
    <submittedName>
        <fullName evidence="4">Cysteine hydrolase</fullName>
    </submittedName>
</protein>
<dbReference type="GO" id="GO:0016787">
    <property type="term" value="F:hydrolase activity"/>
    <property type="evidence" value="ECO:0007669"/>
    <property type="project" value="UniProtKB-KW"/>
</dbReference>
<dbReference type="CDD" id="cd00431">
    <property type="entry name" value="cysteine_hydrolases"/>
    <property type="match status" value="1"/>
</dbReference>
<keyword evidence="2 4" id="KW-0378">Hydrolase</keyword>
<sequence>MLIFITIMFVSLIFLIGWRLHRLIAATTGPQISPQATGSALLVIDMQVGIINQPHYKKKEELIKAVQGIIDGANEQLDVIYIKHSIPPHPIDSLLTAGQMKPGTADTELIAEFANQSLVFHKHRADAFTAADFDAYLVKRQIKQLYLVGADASSCVYRTALGGKNRGYDVTILEDGLFATSQKMKEKMLVSYHKQGIQTATTPFQ</sequence>
<name>A0A940P6R8_9ENTE</name>
<dbReference type="RefSeq" id="WP_209528982.1">
    <property type="nucleotide sequence ID" value="NZ_JAEEGA010000009.1"/>
</dbReference>
<accession>A0A940P6R8</accession>
<evidence type="ECO:0000313" key="4">
    <source>
        <dbReference type="EMBL" id="MBP1042095.1"/>
    </source>
</evidence>
<keyword evidence="5" id="KW-1185">Reference proteome</keyword>
<dbReference type="InterPro" id="IPR050272">
    <property type="entry name" value="Isochorismatase-like_hydrls"/>
</dbReference>
<evidence type="ECO:0000256" key="1">
    <source>
        <dbReference type="ARBA" id="ARBA00006336"/>
    </source>
</evidence>
<organism evidence="4 5">
    <name type="scientific">Vagococcus allomyrinae</name>
    <dbReference type="NCBI Taxonomy" id="2794353"/>
    <lineage>
        <taxon>Bacteria</taxon>
        <taxon>Bacillati</taxon>
        <taxon>Bacillota</taxon>
        <taxon>Bacilli</taxon>
        <taxon>Lactobacillales</taxon>
        <taxon>Enterococcaceae</taxon>
        <taxon>Vagococcus</taxon>
    </lineage>
</organism>
<dbReference type="PANTHER" id="PTHR43540">
    <property type="entry name" value="PEROXYUREIDOACRYLATE/UREIDOACRYLATE AMIDOHYDROLASE-RELATED"/>
    <property type="match status" value="1"/>
</dbReference>
<dbReference type="EMBL" id="JAEEGA010000009">
    <property type="protein sequence ID" value="MBP1042095.1"/>
    <property type="molecule type" value="Genomic_DNA"/>
</dbReference>
<evidence type="ECO:0000259" key="3">
    <source>
        <dbReference type="Pfam" id="PF00857"/>
    </source>
</evidence>